<dbReference type="InterPro" id="IPR011990">
    <property type="entry name" value="TPR-like_helical_dom_sf"/>
</dbReference>
<dbReference type="Proteomes" id="UP000603434">
    <property type="component" value="Unassembled WGS sequence"/>
</dbReference>
<dbReference type="EMBL" id="JACNJH010000129">
    <property type="protein sequence ID" value="MBC8361298.1"/>
    <property type="molecule type" value="Genomic_DNA"/>
</dbReference>
<feature type="repeat" description="TPR" evidence="1">
    <location>
        <begin position="24"/>
        <end position="57"/>
    </location>
</feature>
<dbReference type="PROSITE" id="PS50005">
    <property type="entry name" value="TPR"/>
    <property type="match status" value="1"/>
</dbReference>
<protein>
    <submittedName>
        <fullName evidence="2">Tetratricopeptide repeat protein</fullName>
    </submittedName>
</protein>
<dbReference type="PROSITE" id="PS50293">
    <property type="entry name" value="TPR_REGION"/>
    <property type="match status" value="1"/>
</dbReference>
<accession>A0A8J6TM32</accession>
<keyword evidence="1" id="KW-0802">TPR repeat</keyword>
<organism evidence="2 3">
    <name type="scientific">Candidatus Desulfatibia profunda</name>
    <dbReference type="NCBI Taxonomy" id="2841695"/>
    <lineage>
        <taxon>Bacteria</taxon>
        <taxon>Pseudomonadati</taxon>
        <taxon>Thermodesulfobacteriota</taxon>
        <taxon>Desulfobacteria</taxon>
        <taxon>Desulfobacterales</taxon>
        <taxon>Desulfobacterales incertae sedis</taxon>
        <taxon>Candidatus Desulfatibia</taxon>
    </lineage>
</organism>
<proteinExistence type="predicted"/>
<dbReference type="Pfam" id="PF00515">
    <property type="entry name" value="TPR_1"/>
    <property type="match status" value="1"/>
</dbReference>
<evidence type="ECO:0000313" key="2">
    <source>
        <dbReference type="EMBL" id="MBC8361298.1"/>
    </source>
</evidence>
<evidence type="ECO:0000256" key="1">
    <source>
        <dbReference type="PROSITE-ProRule" id="PRU00339"/>
    </source>
</evidence>
<gene>
    <name evidence="2" type="ORF">H8E23_07865</name>
</gene>
<dbReference type="AlphaFoldDB" id="A0A8J6TM32"/>
<dbReference type="Gene3D" id="1.25.40.10">
    <property type="entry name" value="Tetratricopeptide repeat domain"/>
    <property type="match status" value="1"/>
</dbReference>
<evidence type="ECO:0000313" key="3">
    <source>
        <dbReference type="Proteomes" id="UP000603434"/>
    </source>
</evidence>
<comment type="caution">
    <text evidence="2">The sequence shown here is derived from an EMBL/GenBank/DDBJ whole genome shotgun (WGS) entry which is preliminary data.</text>
</comment>
<sequence length="93" mass="10567">MEKGDWKGAIKGFERAIHWHPALPQPYSNMGLCYAKLGKRQAALAAFKKALEIDPKYEPAIINKDATEQLNDGQCLSGDVKTTRYYGQNQRRR</sequence>
<dbReference type="SUPFAM" id="SSF48452">
    <property type="entry name" value="TPR-like"/>
    <property type="match status" value="1"/>
</dbReference>
<dbReference type="InterPro" id="IPR019734">
    <property type="entry name" value="TPR_rpt"/>
</dbReference>
<reference evidence="2 3" key="1">
    <citation type="submission" date="2020-08" db="EMBL/GenBank/DDBJ databases">
        <title>Bridging the membrane lipid divide: bacteria of the FCB group superphylum have the potential to synthesize archaeal ether lipids.</title>
        <authorList>
            <person name="Villanueva L."/>
            <person name="Von Meijenfeldt F.A.B."/>
            <person name="Westbye A.B."/>
            <person name="Yadav S."/>
            <person name="Hopmans E.C."/>
            <person name="Dutilh B.E."/>
            <person name="Sinninghe Damste J.S."/>
        </authorList>
    </citation>
    <scope>NUCLEOTIDE SEQUENCE [LARGE SCALE GENOMIC DNA]</scope>
    <source>
        <strain evidence="2">NIOZ-UU30</strain>
    </source>
</reference>
<dbReference type="SMART" id="SM00028">
    <property type="entry name" value="TPR"/>
    <property type="match status" value="1"/>
</dbReference>
<name>A0A8J6TM32_9BACT</name>